<proteinExistence type="predicted"/>
<evidence type="ECO:0000313" key="2">
    <source>
        <dbReference type="WBParaSite" id="nRc.2.0.1.t29749-RA"/>
    </source>
</evidence>
<reference evidence="2" key="1">
    <citation type="submission" date="2022-11" db="UniProtKB">
        <authorList>
            <consortium name="WormBaseParasite"/>
        </authorList>
    </citation>
    <scope>IDENTIFICATION</scope>
</reference>
<organism evidence="1 2">
    <name type="scientific">Romanomermis culicivorax</name>
    <name type="common">Nematode worm</name>
    <dbReference type="NCBI Taxonomy" id="13658"/>
    <lineage>
        <taxon>Eukaryota</taxon>
        <taxon>Metazoa</taxon>
        <taxon>Ecdysozoa</taxon>
        <taxon>Nematoda</taxon>
        <taxon>Enoplea</taxon>
        <taxon>Dorylaimia</taxon>
        <taxon>Mermithida</taxon>
        <taxon>Mermithoidea</taxon>
        <taxon>Mermithidae</taxon>
        <taxon>Romanomermis</taxon>
    </lineage>
</organism>
<protein>
    <submittedName>
        <fullName evidence="2">Uncharacterized protein</fullName>
    </submittedName>
</protein>
<accession>A0A915JUK4</accession>
<evidence type="ECO:0000313" key="1">
    <source>
        <dbReference type="Proteomes" id="UP000887565"/>
    </source>
</evidence>
<name>A0A915JUK4_ROMCU</name>
<keyword evidence="1" id="KW-1185">Reference proteome</keyword>
<dbReference type="Proteomes" id="UP000887565">
    <property type="component" value="Unplaced"/>
</dbReference>
<dbReference type="WBParaSite" id="nRc.2.0.1.t29749-RA">
    <property type="protein sequence ID" value="nRc.2.0.1.t29749-RA"/>
    <property type="gene ID" value="nRc.2.0.1.g29749"/>
</dbReference>
<dbReference type="AlphaFoldDB" id="A0A915JUK4"/>
<sequence>MFLKKCPKRSDQPEEIEAEQLIGQAQPGPHQPPPWWLEQWVNSTVFPTTTANIPDVIVQPLSTNSIATELPIETAIVNVTNGHCSLLFVNNTPNSIKLCPNQLIAVAKHMLGQAESPVDCQVATTAADRDLTDHKPAALDKSLPCHTDQ</sequence>